<proteinExistence type="predicted"/>
<organism evidence="1 2">
    <name type="scientific">Pedobacter africanus</name>
    <dbReference type="NCBI Taxonomy" id="151894"/>
    <lineage>
        <taxon>Bacteria</taxon>
        <taxon>Pseudomonadati</taxon>
        <taxon>Bacteroidota</taxon>
        <taxon>Sphingobacteriia</taxon>
        <taxon>Sphingobacteriales</taxon>
        <taxon>Sphingobacteriaceae</taxon>
        <taxon>Pedobacter</taxon>
    </lineage>
</organism>
<dbReference type="Gene3D" id="3.20.20.80">
    <property type="entry name" value="Glycosidases"/>
    <property type="match status" value="1"/>
</dbReference>
<dbReference type="STRING" id="151894.SAMN04488524_0078"/>
<reference evidence="2" key="1">
    <citation type="submission" date="2017-04" db="EMBL/GenBank/DDBJ databases">
        <authorList>
            <person name="Varghese N."/>
            <person name="Submissions S."/>
        </authorList>
    </citation>
    <scope>NUCLEOTIDE SEQUENCE [LARGE SCALE GENOMIC DNA]</scope>
    <source>
        <strain evidence="2">DSM 12126</strain>
    </source>
</reference>
<evidence type="ECO:0000313" key="1">
    <source>
        <dbReference type="EMBL" id="SMC37958.1"/>
    </source>
</evidence>
<keyword evidence="2" id="KW-1185">Reference proteome</keyword>
<dbReference type="EMBL" id="FWXT01000001">
    <property type="protein sequence ID" value="SMC37958.1"/>
    <property type="molecule type" value="Genomic_DNA"/>
</dbReference>
<accession>A0A1W1YQH6</accession>
<evidence type="ECO:0000313" key="2">
    <source>
        <dbReference type="Proteomes" id="UP000192756"/>
    </source>
</evidence>
<gene>
    <name evidence="1" type="ORF">SAMN04488524_0078</name>
</gene>
<protein>
    <submittedName>
        <fullName evidence="1">Uncharacterized protein</fullName>
    </submittedName>
</protein>
<dbReference type="Proteomes" id="UP000192756">
    <property type="component" value="Unassembled WGS sequence"/>
</dbReference>
<name>A0A1W1YQH6_9SPHI</name>
<dbReference type="RefSeq" id="WP_084236329.1">
    <property type="nucleotide sequence ID" value="NZ_FWXT01000001.1"/>
</dbReference>
<dbReference type="OrthoDB" id="2496946at2"/>
<dbReference type="AlphaFoldDB" id="A0A1W1YQH6"/>
<sequence length="675" mass="76587">MRWFKRNILIIAIAICPVFLRAQVKENPKLSSADWGGMETKVSVSNGQWLIKGKRQEVSLNANDLALMVKAGPASWTMVPSGGDDMTVKAGGNMQKVRLADARDKKIIPYDAGYKTGIQLIFKDWPGLDLTLYLTVCLEGDQEDLVFDVAAEEHAVTVRELNWPTALDAREIDHTLLSNVRGVLLPRNWPKPYHPIRTSDADGSISKSDRSELQSNVIEDWCMSWWGFQKGKSAMMVIVETPDDAAYQFNHPAGGPTVIGPRWRPQLGKLGYPRTARMCFFNEGNYVDMAKRYRSYAVNTGLFVSLKDKIARKPVVAELIGTPIIRSGILTNYKPESARWKRDADTRYKLVSFDQRAEEFRRYKAMGIDKLCVVLTGWPNLGYDRQHPDAIPPAPTAGGWEGMKRLAETCKELGYLFSLHDQYRDYYLDAPSYNTKFAIHAEEAGGRANMFPGTRFGDSKEGRIPFMDYWDGGKMAYLSGRFMLGHLNKNYQWLFKRDIRPQGNYLDVFGYVPPDEDFNPEHPSTRTDGLNDRIKCYNWSRNNLGFVGTETACDWTIPYVDFSSPLKSKNGISLPLWELVYHDAILTPYHPDDLHGLLYGGTPQVSFNKGIDASTVKLINRMSELSKRVALLEMTKHEFLDKNYRQERSTFSDGTTVTVDWDKNTVAISPELKIK</sequence>
<dbReference type="Pfam" id="PF18952">
    <property type="entry name" value="DUF5696"/>
    <property type="match status" value="1"/>
</dbReference>
<dbReference type="InterPro" id="IPR043751">
    <property type="entry name" value="DUF5696"/>
</dbReference>